<dbReference type="Proteomes" id="UP000297716">
    <property type="component" value="Unassembled WGS sequence"/>
</dbReference>
<feature type="domain" description="Opioid growth factor receptor (OGFr) conserved" evidence="2">
    <location>
        <begin position="14"/>
        <end position="173"/>
    </location>
</feature>
<dbReference type="InterPro" id="IPR039574">
    <property type="entry name" value="OGFr"/>
</dbReference>
<name>A0A4Z0YEN5_9PEZI</name>
<accession>A0A4Z0YEN5</accession>
<dbReference type="PANTHER" id="PTHR14015:SF2">
    <property type="entry name" value="OPIOID GROWTH FACTOR RECEPTOR (OGFR) CONSERVED DOMAIN-CONTAINING PROTEIN"/>
    <property type="match status" value="1"/>
</dbReference>
<comment type="caution">
    <text evidence="3">The sequence shown here is derived from an EMBL/GenBank/DDBJ whole genome shotgun (WGS) entry which is preliminary data.</text>
</comment>
<evidence type="ECO:0000256" key="1">
    <source>
        <dbReference type="ARBA" id="ARBA00010365"/>
    </source>
</evidence>
<comment type="similarity">
    <text evidence="1">Belongs to the opioid growth factor receptor family.</text>
</comment>
<gene>
    <name evidence="3" type="ORF">E0Z10_g10424</name>
</gene>
<sequence length="199" mass="22964">MPSSSSRTRRLVNFYDPTVKAPDARGRKLDEILEWSDDQLEHQHNYIQTVFPLPEESGFGHIAPVIDEETMLIFTQSPELKRNLLRALKRMLAFYGFGAEDKEGHDYELVITPRKDCEVGFSRWVVRIDHNHLRITRIIRSLRVLGLEGAAKDFYNALIEVYKTMGTIGSSTIGFWTRALEKPLCYAPDGTEVSWLEKY</sequence>
<evidence type="ECO:0000259" key="2">
    <source>
        <dbReference type="Pfam" id="PF04664"/>
    </source>
</evidence>
<dbReference type="GO" id="GO:0140625">
    <property type="term" value="F:opioid growth factor receptor activity"/>
    <property type="evidence" value="ECO:0007669"/>
    <property type="project" value="InterPro"/>
</dbReference>
<dbReference type="STRING" id="37992.A0A4Z0YEN5"/>
<evidence type="ECO:0000313" key="3">
    <source>
        <dbReference type="EMBL" id="TGJ78338.1"/>
    </source>
</evidence>
<dbReference type="OrthoDB" id="9030204at2759"/>
<keyword evidence="4" id="KW-1185">Reference proteome</keyword>
<dbReference type="PANTHER" id="PTHR14015">
    <property type="entry name" value="OPIOID GROWTH FACTOR RECEPTOR OGFR ZETA-TYPE OPIOID RECEPTOR"/>
    <property type="match status" value="1"/>
</dbReference>
<protein>
    <recommendedName>
        <fullName evidence="2">Opioid growth factor receptor (OGFr) conserved domain-containing protein</fullName>
    </recommendedName>
</protein>
<dbReference type="InterPro" id="IPR006757">
    <property type="entry name" value="OGF_rcpt"/>
</dbReference>
<dbReference type="AlphaFoldDB" id="A0A4Z0YEN5"/>
<dbReference type="EMBL" id="SKBN01000407">
    <property type="protein sequence ID" value="TGJ78338.1"/>
    <property type="molecule type" value="Genomic_DNA"/>
</dbReference>
<evidence type="ECO:0000313" key="4">
    <source>
        <dbReference type="Proteomes" id="UP000297716"/>
    </source>
</evidence>
<dbReference type="GO" id="GO:0016020">
    <property type="term" value="C:membrane"/>
    <property type="evidence" value="ECO:0007669"/>
    <property type="project" value="InterPro"/>
</dbReference>
<dbReference type="Pfam" id="PF04664">
    <property type="entry name" value="OGFr_N"/>
    <property type="match status" value="1"/>
</dbReference>
<organism evidence="3 4">
    <name type="scientific">Xylaria hypoxylon</name>
    <dbReference type="NCBI Taxonomy" id="37992"/>
    <lineage>
        <taxon>Eukaryota</taxon>
        <taxon>Fungi</taxon>
        <taxon>Dikarya</taxon>
        <taxon>Ascomycota</taxon>
        <taxon>Pezizomycotina</taxon>
        <taxon>Sordariomycetes</taxon>
        <taxon>Xylariomycetidae</taxon>
        <taxon>Xylariales</taxon>
        <taxon>Xylariaceae</taxon>
        <taxon>Xylaria</taxon>
    </lineage>
</organism>
<proteinExistence type="inferred from homology"/>
<reference evidence="3 4" key="1">
    <citation type="submission" date="2019-03" db="EMBL/GenBank/DDBJ databases">
        <title>Draft genome sequence of Xylaria hypoxylon DSM 108379, a ubiquitous saprotrophic-parasitic fungi on hardwood.</title>
        <authorList>
            <person name="Buettner E."/>
            <person name="Leonhardt S."/>
            <person name="Gebauer A.M."/>
            <person name="Liers C."/>
            <person name="Hofrichter M."/>
            <person name="Kellner H."/>
        </authorList>
    </citation>
    <scope>NUCLEOTIDE SEQUENCE [LARGE SCALE GENOMIC DNA]</scope>
    <source>
        <strain evidence="3 4">DSM 108379</strain>
    </source>
</reference>